<dbReference type="eggNOG" id="COG2062">
    <property type="taxonomic scope" value="Bacteria"/>
</dbReference>
<dbReference type="Gene3D" id="3.40.50.1240">
    <property type="entry name" value="Phosphoglycerate mutase-like"/>
    <property type="match status" value="1"/>
</dbReference>
<dbReference type="InterPro" id="IPR029033">
    <property type="entry name" value="His_PPase_superfam"/>
</dbReference>
<dbReference type="InterPro" id="IPR051021">
    <property type="entry name" value="Mito_Ser/Thr_phosphatase"/>
</dbReference>
<dbReference type="GO" id="GO:0005737">
    <property type="term" value="C:cytoplasm"/>
    <property type="evidence" value="ECO:0007669"/>
    <property type="project" value="InterPro"/>
</dbReference>
<dbReference type="PANTHER" id="PTHR20935">
    <property type="entry name" value="PHOSPHOGLYCERATE MUTASE-RELATED"/>
    <property type="match status" value="1"/>
</dbReference>
<dbReference type="HOGENOM" id="CLU_084603_3_1_0"/>
<dbReference type="NCBIfam" id="TIGR00249">
    <property type="entry name" value="sixA"/>
    <property type="match status" value="1"/>
</dbReference>
<evidence type="ECO:0000313" key="3">
    <source>
        <dbReference type="Proteomes" id="UP000005096"/>
    </source>
</evidence>
<keyword evidence="3" id="KW-1185">Reference proteome</keyword>
<dbReference type="AlphaFoldDB" id="E3CVF0"/>
<name>E3CVF0_9BACT</name>
<evidence type="ECO:0000313" key="2">
    <source>
        <dbReference type="EMBL" id="EFQ23206.1"/>
    </source>
</evidence>
<protein>
    <submittedName>
        <fullName evidence="2">Putative phosphohistidine phosphatase, SixA</fullName>
    </submittedName>
</protein>
<dbReference type="SUPFAM" id="SSF53254">
    <property type="entry name" value="Phosphoglycerate mutase-like"/>
    <property type="match status" value="1"/>
</dbReference>
<dbReference type="SMART" id="SM00855">
    <property type="entry name" value="PGAM"/>
    <property type="match status" value="1"/>
</dbReference>
<dbReference type="InterPro" id="IPR004449">
    <property type="entry name" value="SixA"/>
</dbReference>
<dbReference type="CDD" id="cd07067">
    <property type="entry name" value="HP_PGM_like"/>
    <property type="match status" value="1"/>
</dbReference>
<proteinExistence type="predicted"/>
<dbReference type="InterPro" id="IPR013078">
    <property type="entry name" value="His_Pase_superF_clade-1"/>
</dbReference>
<dbReference type="STRING" id="584708.Apau_0778"/>
<dbReference type="PaxDb" id="584708-Apau_0778"/>
<organism evidence="2 3">
    <name type="scientific">Aminomonas paucivorans DSM 12260</name>
    <dbReference type="NCBI Taxonomy" id="584708"/>
    <lineage>
        <taxon>Bacteria</taxon>
        <taxon>Thermotogati</taxon>
        <taxon>Synergistota</taxon>
        <taxon>Synergistia</taxon>
        <taxon>Synergistales</taxon>
        <taxon>Synergistaceae</taxon>
        <taxon>Aminomonas</taxon>
    </lineage>
</organism>
<dbReference type="GO" id="GO:0101006">
    <property type="term" value="F:protein histidine phosphatase activity"/>
    <property type="evidence" value="ECO:0007669"/>
    <property type="project" value="InterPro"/>
</dbReference>
<sequence>MRLYLLRHGEALEAEVHPDRPLSPAGEAQADRMGRFLARLGVDPGTFWCSPKLRALQTAERVGAALGGRVPETRSGLRPGDDPAALEEELATLSGTGLLVSHLPLLPRLASLLLTGREGRLDLLLPPAALAVLEREGRGGWRLELLVSPRHLEP</sequence>
<keyword evidence="1" id="KW-0378">Hydrolase</keyword>
<dbReference type="RefSeq" id="WP_006300373.1">
    <property type="nucleotide sequence ID" value="NZ_CM001022.1"/>
</dbReference>
<dbReference type="Proteomes" id="UP000005096">
    <property type="component" value="Chromosome"/>
</dbReference>
<evidence type="ECO:0000256" key="1">
    <source>
        <dbReference type="ARBA" id="ARBA00022801"/>
    </source>
</evidence>
<accession>E3CVF0</accession>
<dbReference type="EMBL" id="CM001022">
    <property type="protein sequence ID" value="EFQ23206.1"/>
    <property type="molecule type" value="Genomic_DNA"/>
</dbReference>
<reference evidence="2 3" key="1">
    <citation type="journal article" date="2010" name="Stand. Genomic Sci.">
        <title>Non-contiguous finished genome sequence of Aminomonas paucivorans type strain (GLU-3).</title>
        <authorList>
            <person name="Pitluck S."/>
            <person name="Yasawong M."/>
            <person name="Held B."/>
            <person name="Lapidus A."/>
            <person name="Nolan M."/>
            <person name="Copeland A."/>
            <person name="Lucas S."/>
            <person name="Del Rio T.G."/>
            <person name="Tice H."/>
            <person name="Cheng J.F."/>
            <person name="Chertkov O."/>
            <person name="Goodwin L."/>
            <person name="Tapia R."/>
            <person name="Han C."/>
            <person name="Liolios K."/>
            <person name="Ivanova N."/>
            <person name="Mavromatis K."/>
            <person name="Ovchinnikova G."/>
            <person name="Pati A."/>
            <person name="Chen A."/>
            <person name="Palaniappan K."/>
            <person name="Land M."/>
            <person name="Hauser L."/>
            <person name="Chang Y.J."/>
            <person name="Jeffries C.D."/>
            <person name="Pukall R."/>
            <person name="Spring S."/>
            <person name="Rohde M."/>
            <person name="Sikorski J."/>
            <person name="Goker M."/>
            <person name="Woyke T."/>
            <person name="Bristow J."/>
            <person name="Eisen J.A."/>
            <person name="Markowitz V."/>
            <person name="Hugenholtz P."/>
            <person name="Kyrpides N.C."/>
            <person name="Klenk H.P."/>
        </authorList>
    </citation>
    <scope>NUCLEOTIDE SEQUENCE [LARGE SCALE GENOMIC DNA]</scope>
    <source>
        <strain evidence="2 3">DSM 12260</strain>
    </source>
</reference>
<gene>
    <name evidence="2" type="ORF">Apau_0778</name>
</gene>
<dbReference type="Pfam" id="PF00300">
    <property type="entry name" value="His_Phos_1"/>
    <property type="match status" value="1"/>
</dbReference>